<protein>
    <submittedName>
        <fullName evidence="1">Uncharacterized protein</fullName>
    </submittedName>
</protein>
<evidence type="ECO:0000313" key="2">
    <source>
        <dbReference type="Proteomes" id="UP000245464"/>
    </source>
</evidence>
<proteinExistence type="predicted"/>
<evidence type="ECO:0000313" key="1">
    <source>
        <dbReference type="EMBL" id="KAF7567367.1"/>
    </source>
</evidence>
<comment type="caution">
    <text evidence="1">The sequence shown here is derived from an EMBL/GenBank/DDBJ whole genome shotgun (WGS) entry which is preliminary data.</text>
</comment>
<dbReference type="EMBL" id="NQIK02000008">
    <property type="protein sequence ID" value="KAF7567367.1"/>
    <property type="molecule type" value="Genomic_DNA"/>
</dbReference>
<dbReference type="RefSeq" id="XP_065960352.1">
    <property type="nucleotide sequence ID" value="XM_066109430.1"/>
</dbReference>
<organism evidence="1 2">
    <name type="scientific">Pyrenophora tritici-repentis</name>
    <dbReference type="NCBI Taxonomy" id="45151"/>
    <lineage>
        <taxon>Eukaryota</taxon>
        <taxon>Fungi</taxon>
        <taxon>Dikarya</taxon>
        <taxon>Ascomycota</taxon>
        <taxon>Pezizomycotina</taxon>
        <taxon>Dothideomycetes</taxon>
        <taxon>Pleosporomycetidae</taxon>
        <taxon>Pleosporales</taxon>
        <taxon>Pleosporineae</taxon>
        <taxon>Pleosporaceae</taxon>
        <taxon>Pyrenophora</taxon>
    </lineage>
</organism>
<sequence length="147" mass="16688">MTRDVYQDLYSRGCVDVDPIPAMDLQNEIQTIFRPEAFRNLTAEQYEFIRPALTLASRLITEDAYMEFWVHLCSADPVEDSGRKRGADETKIGEVLCADPNIPANEAVAMARTALGELSHNLTFFSLDNAYSEKRDNGAGEFRWRYA</sequence>
<reference evidence="1" key="1">
    <citation type="journal article" date="2018" name="BMC Genomics">
        <title>Comparative genomics of the wheat fungal pathogen Pyrenophora tritici-repentis reveals chromosomal variations and genome plasticity.</title>
        <authorList>
            <person name="Moolhuijzen P."/>
            <person name="See P.T."/>
            <person name="Hane J.K."/>
            <person name="Shi G."/>
            <person name="Liu Z."/>
            <person name="Oliver R.P."/>
            <person name="Moffat C.S."/>
        </authorList>
    </citation>
    <scope>NUCLEOTIDE SEQUENCE [LARGE SCALE GENOMIC DNA]</scope>
    <source>
        <strain evidence="1">M4</strain>
    </source>
</reference>
<dbReference type="KEGG" id="ptrr:90957730"/>
<dbReference type="AlphaFoldDB" id="A0A834VML0"/>
<name>A0A834VML0_9PLEO</name>
<accession>A0A834VML0</accession>
<dbReference type="GeneID" id="90957730"/>
<dbReference type="Proteomes" id="UP000245464">
    <property type="component" value="Chromosome 8"/>
</dbReference>
<gene>
    <name evidence="1" type="ORF">PtrM4_139580</name>
</gene>